<dbReference type="Pfam" id="PF07224">
    <property type="entry name" value="Chlorophyllase"/>
    <property type="match status" value="1"/>
</dbReference>
<keyword evidence="2" id="KW-1185">Reference proteome</keyword>
<dbReference type="GO" id="GO:0047746">
    <property type="term" value="F:chlorophyllase activity"/>
    <property type="evidence" value="ECO:0007669"/>
    <property type="project" value="TreeGrafter"/>
</dbReference>
<accession>A0A830HUF5</accession>
<gene>
    <name evidence="1" type="ORF">PPROV_000931900</name>
</gene>
<dbReference type="OrthoDB" id="2093222at2759"/>
<dbReference type="PROSITE" id="PS51318">
    <property type="entry name" value="TAT"/>
    <property type="match status" value="1"/>
</dbReference>
<reference evidence="1" key="1">
    <citation type="submission" date="2020-10" db="EMBL/GenBank/DDBJ databases">
        <title>Unveiling of a novel bifunctional photoreceptor, Dualchrome1, isolated from a cosmopolitan green alga.</title>
        <authorList>
            <person name="Suzuki S."/>
            <person name="Kawachi M."/>
        </authorList>
    </citation>
    <scope>NUCLEOTIDE SEQUENCE</scope>
    <source>
        <strain evidence="1">NIES 2893</strain>
    </source>
</reference>
<protein>
    <recommendedName>
        <fullName evidence="3">Chlorophyllase</fullName>
    </recommendedName>
</protein>
<organism evidence="1 2">
    <name type="scientific">Pycnococcus provasolii</name>
    <dbReference type="NCBI Taxonomy" id="41880"/>
    <lineage>
        <taxon>Eukaryota</taxon>
        <taxon>Viridiplantae</taxon>
        <taxon>Chlorophyta</taxon>
        <taxon>Pseudoscourfieldiophyceae</taxon>
        <taxon>Pseudoscourfieldiales</taxon>
        <taxon>Pycnococcaceae</taxon>
        <taxon>Pycnococcus</taxon>
    </lineage>
</organism>
<comment type="caution">
    <text evidence="1">The sequence shown here is derived from an EMBL/GenBank/DDBJ whole genome shotgun (WGS) entry which is preliminary data.</text>
</comment>
<proteinExistence type="predicted"/>
<dbReference type="AlphaFoldDB" id="A0A830HUF5"/>
<dbReference type="InterPro" id="IPR017395">
    <property type="entry name" value="Chlorophyllase-like"/>
</dbReference>
<dbReference type="Gene3D" id="3.40.50.1820">
    <property type="entry name" value="alpha/beta hydrolase"/>
    <property type="match status" value="1"/>
</dbReference>
<dbReference type="InterPro" id="IPR006311">
    <property type="entry name" value="TAT_signal"/>
</dbReference>
<evidence type="ECO:0000313" key="2">
    <source>
        <dbReference type="Proteomes" id="UP000660262"/>
    </source>
</evidence>
<evidence type="ECO:0000313" key="1">
    <source>
        <dbReference type="EMBL" id="GHP10588.1"/>
    </source>
</evidence>
<evidence type="ECO:0008006" key="3">
    <source>
        <dbReference type="Google" id="ProtNLM"/>
    </source>
</evidence>
<dbReference type="InterPro" id="IPR029058">
    <property type="entry name" value="AB_hydrolase_fold"/>
</dbReference>
<dbReference type="PANTHER" id="PTHR33428:SF2">
    <property type="entry name" value="CHLOROPHYLLASE-2"/>
    <property type="match status" value="1"/>
</dbReference>
<dbReference type="SUPFAM" id="SSF53474">
    <property type="entry name" value="alpha/beta-Hydrolases"/>
    <property type="match status" value="1"/>
</dbReference>
<dbReference type="Proteomes" id="UP000660262">
    <property type="component" value="Unassembled WGS sequence"/>
</dbReference>
<dbReference type="EMBL" id="BNJQ01000030">
    <property type="protein sequence ID" value="GHP10588.1"/>
    <property type="molecule type" value="Genomic_DNA"/>
</dbReference>
<sequence length="344" mass="35963">MAPPLPPNHACRHGVQLQRRPFLHGVSHLAWAAALPAPPASAKLATSYVQPGPYAVNSTSELVAESVSVNVFTPDSAKKGAPIFLFTPGFQCKSSQYDGLMKHVASHGFVAASYDVNGITGKDTDLVRVDAAQKLVDALLDRTTTTTLVLAGHSRGAKLSALLATKLPSTSALLLIDPVDASSFAPISDEYPSALQAIRDSSTQWSAAAVICADRAGACAPVGVDGDAFYDVMARGKHARSLIRIRASDATHFGALDAVTFTQASACPGVATRRGADEYRLSTRAVACGVCASALGEKDALSLVSRELTALDAANADEEVSSDASTSRYAARWRGGRRLVVDTL</sequence>
<name>A0A830HUF5_9CHLO</name>
<dbReference type="PANTHER" id="PTHR33428">
    <property type="entry name" value="CHLOROPHYLLASE-2, CHLOROPLASTIC"/>
    <property type="match status" value="1"/>
</dbReference>
<dbReference type="GO" id="GO:0015996">
    <property type="term" value="P:chlorophyll catabolic process"/>
    <property type="evidence" value="ECO:0007669"/>
    <property type="project" value="TreeGrafter"/>
</dbReference>